<dbReference type="InterPro" id="IPR015168">
    <property type="entry name" value="SsuA/THI5"/>
</dbReference>
<sequence length="361" mass="40104">MKKFFLLAAVLTATMLLGVTLCMAAENPVKLRSAWMDEHETFLVWYAHEKGWDKEEGIDLDLLYFDSGMAQLNALPAGEWVLCGTGAVPAMMGNLRYNTYVIGIGNDESMTNAVMVRPDSPILKTKGYNPKYPEVYGHPDDVRGKTVLATTVSSSHFALSHWLRVLGLKDSDVTIKNMDQAQALGAFSTGIGDMVSLWAPHMYVGEEKGWKVAGTPQTCGVGLPICLIADQKWADANPDLVAKFLRVYLRAVNMIQSQMKKDPKALVPEYKRFFLEWAGKNYSDDMALKDLQTHPVFNYEEQIALFDASKGQSTAQKWQADVAAFFAEVGRITKDDLKKVGDGKYATDKFLKKVKTPIPAN</sequence>
<dbReference type="EMBL" id="FMJC01000002">
    <property type="protein sequence ID" value="SCM73888.1"/>
    <property type="molecule type" value="Genomic_DNA"/>
</dbReference>
<dbReference type="Pfam" id="PF09084">
    <property type="entry name" value="NMT1"/>
    <property type="match status" value="1"/>
</dbReference>
<evidence type="ECO:0000256" key="1">
    <source>
        <dbReference type="SAM" id="SignalP"/>
    </source>
</evidence>
<keyword evidence="1" id="KW-0732">Signal</keyword>
<dbReference type="AlphaFoldDB" id="A0A212L8P6"/>
<proteinExistence type="predicted"/>
<dbReference type="PANTHER" id="PTHR30024">
    <property type="entry name" value="ALIPHATIC SULFONATES-BINDING PROTEIN-RELATED"/>
    <property type="match status" value="1"/>
</dbReference>
<organism evidence="3">
    <name type="scientific">uncultured Desulfovibrio sp</name>
    <dbReference type="NCBI Taxonomy" id="167968"/>
    <lineage>
        <taxon>Bacteria</taxon>
        <taxon>Pseudomonadati</taxon>
        <taxon>Thermodesulfobacteriota</taxon>
        <taxon>Desulfovibrionia</taxon>
        <taxon>Desulfovibrionales</taxon>
        <taxon>Desulfovibrionaceae</taxon>
        <taxon>Desulfovibrio</taxon>
        <taxon>environmental samples</taxon>
    </lineage>
</organism>
<evidence type="ECO:0000259" key="2">
    <source>
        <dbReference type="Pfam" id="PF09084"/>
    </source>
</evidence>
<feature type="domain" description="SsuA/THI5-like" evidence="2">
    <location>
        <begin position="45"/>
        <end position="255"/>
    </location>
</feature>
<feature type="chain" id="PRO_5012307156" description="SsuA/THI5-like domain-containing protein" evidence="1">
    <location>
        <begin position="25"/>
        <end position="361"/>
    </location>
</feature>
<feature type="signal peptide" evidence="1">
    <location>
        <begin position="1"/>
        <end position="24"/>
    </location>
</feature>
<accession>A0A212L8P6</accession>
<protein>
    <recommendedName>
        <fullName evidence="2">SsuA/THI5-like domain-containing protein</fullName>
    </recommendedName>
</protein>
<gene>
    <name evidence="3" type="ORF">KL86DES1_21602</name>
</gene>
<reference evidence="3" key="1">
    <citation type="submission" date="2016-08" db="EMBL/GenBank/DDBJ databases">
        <authorList>
            <person name="Seilhamer J.J."/>
        </authorList>
    </citation>
    <scope>NUCLEOTIDE SEQUENCE</scope>
    <source>
        <strain evidence="3">86-1</strain>
    </source>
</reference>
<evidence type="ECO:0000313" key="3">
    <source>
        <dbReference type="EMBL" id="SCM73888.1"/>
    </source>
</evidence>
<dbReference type="SUPFAM" id="SSF53850">
    <property type="entry name" value="Periplasmic binding protein-like II"/>
    <property type="match status" value="1"/>
</dbReference>
<name>A0A212L8P6_9BACT</name>
<dbReference type="Gene3D" id="3.40.190.10">
    <property type="entry name" value="Periplasmic binding protein-like II"/>
    <property type="match status" value="2"/>
</dbReference>